<dbReference type="InterPro" id="IPR032710">
    <property type="entry name" value="NTF2-like_dom_sf"/>
</dbReference>
<dbReference type="Gene3D" id="3.10.450.50">
    <property type="match status" value="1"/>
</dbReference>
<feature type="chain" id="PRO_5046524433" description="Ester cyclase" evidence="1">
    <location>
        <begin position="23"/>
        <end position="173"/>
    </location>
</feature>
<feature type="signal peptide" evidence="1">
    <location>
        <begin position="1"/>
        <end position="22"/>
    </location>
</feature>
<sequence>MNKILKSIVISLPLLFISNAYSAELKPEVIVSEQLSDTTSQLEIKAAMTYAKFWNTGKESYAREALAKDFIDMTPPEGRIPGVEGVLKASKDFRSVVPNLSVDVEHLLVAGDYVTVRYRFKGNFTGTMGNIKGNGQQINFNAVDVYQIKNGQIYKNWHLEDYATFNQQVKSAI</sequence>
<evidence type="ECO:0008006" key="4">
    <source>
        <dbReference type="Google" id="ProtNLM"/>
    </source>
</evidence>
<evidence type="ECO:0000256" key="1">
    <source>
        <dbReference type="SAM" id="SignalP"/>
    </source>
</evidence>
<dbReference type="InterPro" id="IPR009959">
    <property type="entry name" value="Cyclase_SnoaL-like"/>
</dbReference>
<keyword evidence="1" id="KW-0732">Signal</keyword>
<organism evidence="2 3">
    <name type="scientific">Moritella viscosa</name>
    <dbReference type="NCBI Taxonomy" id="80854"/>
    <lineage>
        <taxon>Bacteria</taxon>
        <taxon>Pseudomonadati</taxon>
        <taxon>Pseudomonadota</taxon>
        <taxon>Gammaproteobacteria</taxon>
        <taxon>Alteromonadales</taxon>
        <taxon>Moritellaceae</taxon>
        <taxon>Moritella</taxon>
    </lineage>
</organism>
<protein>
    <recommendedName>
        <fullName evidence="4">Ester cyclase</fullName>
    </recommendedName>
</protein>
<name>A0ABY1HG26_9GAMM</name>
<proteinExistence type="predicted"/>
<evidence type="ECO:0000313" key="2">
    <source>
        <dbReference type="EMBL" id="SGY96703.1"/>
    </source>
</evidence>
<keyword evidence="3" id="KW-1185">Reference proteome</keyword>
<dbReference type="Proteomes" id="UP000182660">
    <property type="component" value="Unassembled WGS sequence"/>
</dbReference>
<dbReference type="RefSeq" id="WP_075499544.1">
    <property type="nucleotide sequence ID" value="NZ_CAWRCN010000096.1"/>
</dbReference>
<gene>
    <name evidence="2" type="ORF">MT2528_3254</name>
</gene>
<dbReference type="SUPFAM" id="SSF54427">
    <property type="entry name" value="NTF2-like"/>
    <property type="match status" value="1"/>
</dbReference>
<dbReference type="Pfam" id="PF07366">
    <property type="entry name" value="SnoaL"/>
    <property type="match status" value="1"/>
</dbReference>
<dbReference type="PANTHER" id="PTHR38436:SF1">
    <property type="entry name" value="ESTER CYCLASE"/>
    <property type="match status" value="1"/>
</dbReference>
<comment type="caution">
    <text evidence="2">The sequence shown here is derived from an EMBL/GenBank/DDBJ whole genome shotgun (WGS) entry which is preliminary data.</text>
</comment>
<evidence type="ECO:0000313" key="3">
    <source>
        <dbReference type="Proteomes" id="UP000182660"/>
    </source>
</evidence>
<accession>A0ABY1HG26</accession>
<reference evidence="2 3" key="1">
    <citation type="submission" date="2016-11" db="EMBL/GenBank/DDBJ databases">
        <authorList>
            <person name="Klemetsen T."/>
        </authorList>
    </citation>
    <scope>NUCLEOTIDE SEQUENCE [LARGE SCALE GENOMIC DNA]</scope>
    <source>
        <strain evidence="2">MT 2528</strain>
    </source>
</reference>
<dbReference type="PANTHER" id="PTHR38436">
    <property type="entry name" value="POLYKETIDE CYCLASE SNOAL-LIKE DOMAIN"/>
    <property type="match status" value="1"/>
</dbReference>
<dbReference type="EMBL" id="FPLJ01000073">
    <property type="protein sequence ID" value="SGY96703.1"/>
    <property type="molecule type" value="Genomic_DNA"/>
</dbReference>